<protein>
    <submittedName>
        <fullName evidence="2">Uncharacterized protein</fullName>
    </submittedName>
</protein>
<dbReference type="AlphaFoldDB" id="A0A8H3UJF4"/>
<sequence>MHFPTLLTLTITALTTTTSAAPTPQVAAAAAVAKTQLIDLWQNANFLGLKFTGSSTVGTCESLKGTGFNNNVTSAKAKPGFRCTVWVEEKCLGTGFSFDGGGSGKFPGWIDNGSSSWKCVRV</sequence>
<evidence type="ECO:0000256" key="1">
    <source>
        <dbReference type="SAM" id="SignalP"/>
    </source>
</evidence>
<keyword evidence="5" id="KW-1185">Reference proteome</keyword>
<accession>A0A8H3UJF4</accession>
<evidence type="ECO:0000313" key="4">
    <source>
        <dbReference type="Proteomes" id="UP000447873"/>
    </source>
</evidence>
<dbReference type="EMBL" id="WNWS01000144">
    <property type="protein sequence ID" value="KAE9977972.1"/>
    <property type="molecule type" value="Genomic_DNA"/>
</dbReference>
<reference evidence="2 5" key="1">
    <citation type="submission" date="2019-07" db="EMBL/GenBank/DDBJ databases">
        <title>Venturia inaequalis Genome Resource.</title>
        <authorList>
            <person name="Lichtner F.J."/>
        </authorList>
    </citation>
    <scope>NUCLEOTIDE SEQUENCE [LARGE SCALE GENOMIC DNA]</scope>
    <source>
        <strain evidence="3 4">120213</strain>
        <strain evidence="2 5">DMI_063113</strain>
    </source>
</reference>
<feature type="signal peptide" evidence="1">
    <location>
        <begin position="1"/>
        <end position="20"/>
    </location>
</feature>
<dbReference type="EMBL" id="WNWR01000753">
    <property type="protein sequence ID" value="KAE9969784.1"/>
    <property type="molecule type" value="Genomic_DNA"/>
</dbReference>
<evidence type="ECO:0000313" key="5">
    <source>
        <dbReference type="Proteomes" id="UP000490939"/>
    </source>
</evidence>
<name>A0A8H3UJF4_VENIN</name>
<gene>
    <name evidence="2" type="ORF">EG327_010484</name>
    <name evidence="3" type="ORF">EG328_001765</name>
</gene>
<dbReference type="Gene3D" id="2.60.20.10">
    <property type="entry name" value="Crystallins"/>
    <property type="match status" value="1"/>
</dbReference>
<proteinExistence type="predicted"/>
<feature type="chain" id="PRO_5044690604" evidence="1">
    <location>
        <begin position="21"/>
        <end position="122"/>
    </location>
</feature>
<dbReference type="Proteomes" id="UP000447873">
    <property type="component" value="Unassembled WGS sequence"/>
</dbReference>
<evidence type="ECO:0000313" key="2">
    <source>
        <dbReference type="EMBL" id="KAE9969784.1"/>
    </source>
</evidence>
<keyword evidence="1" id="KW-0732">Signal</keyword>
<dbReference type="Proteomes" id="UP000490939">
    <property type="component" value="Unassembled WGS sequence"/>
</dbReference>
<evidence type="ECO:0000313" key="3">
    <source>
        <dbReference type="EMBL" id="KAE9977972.1"/>
    </source>
</evidence>
<organism evidence="2 5">
    <name type="scientific">Venturia inaequalis</name>
    <name type="common">Apple scab fungus</name>
    <dbReference type="NCBI Taxonomy" id="5025"/>
    <lineage>
        <taxon>Eukaryota</taxon>
        <taxon>Fungi</taxon>
        <taxon>Dikarya</taxon>
        <taxon>Ascomycota</taxon>
        <taxon>Pezizomycotina</taxon>
        <taxon>Dothideomycetes</taxon>
        <taxon>Pleosporomycetidae</taxon>
        <taxon>Venturiales</taxon>
        <taxon>Venturiaceae</taxon>
        <taxon>Venturia</taxon>
    </lineage>
</organism>
<comment type="caution">
    <text evidence="2">The sequence shown here is derived from an EMBL/GenBank/DDBJ whole genome shotgun (WGS) entry which is preliminary data.</text>
</comment>